<dbReference type="EMBL" id="JARBHB010000002">
    <property type="protein sequence ID" value="KAJ8892147.1"/>
    <property type="molecule type" value="Genomic_DNA"/>
</dbReference>
<reference evidence="2 3" key="1">
    <citation type="submission" date="2023-02" db="EMBL/GenBank/DDBJ databases">
        <title>LHISI_Scaffold_Assembly.</title>
        <authorList>
            <person name="Stuart O.P."/>
            <person name="Cleave R."/>
            <person name="Magrath M.J.L."/>
            <person name="Mikheyev A.S."/>
        </authorList>
    </citation>
    <scope>NUCLEOTIDE SEQUENCE [LARGE SCALE GENOMIC DNA]</scope>
    <source>
        <strain evidence="2">Daus_M_001</strain>
        <tissue evidence="2">Leg muscle</tissue>
    </source>
</reference>
<comment type="caution">
    <text evidence="2">The sequence shown here is derived from an EMBL/GenBank/DDBJ whole genome shotgun (WGS) entry which is preliminary data.</text>
</comment>
<name>A0ABQ9I6L8_9NEOP</name>
<feature type="region of interest" description="Disordered" evidence="1">
    <location>
        <begin position="81"/>
        <end position="100"/>
    </location>
</feature>
<evidence type="ECO:0000313" key="2">
    <source>
        <dbReference type="EMBL" id="KAJ8892147.1"/>
    </source>
</evidence>
<evidence type="ECO:0008006" key="4">
    <source>
        <dbReference type="Google" id="ProtNLM"/>
    </source>
</evidence>
<dbReference type="Proteomes" id="UP001159363">
    <property type="component" value="Chromosome 2"/>
</dbReference>
<evidence type="ECO:0000256" key="1">
    <source>
        <dbReference type="SAM" id="MobiDB-lite"/>
    </source>
</evidence>
<accession>A0ABQ9I6L8</accession>
<proteinExistence type="predicted"/>
<protein>
    <recommendedName>
        <fullName evidence="4">Tail assembly chaperone</fullName>
    </recommendedName>
</protein>
<sequence>MRLRQLLFKNHGEKIWPSMKQQAEPPESSVTVEMEIVQDLQALQWDIQPADVEVWLAEGDFTKITDEELDDDQIISAVLQADAEEDNTDEDKGDTAGISPSAAKEAFKLALKYTEKHPTATPMEIMWAKKWRDASKK</sequence>
<feature type="compositionally biased region" description="Acidic residues" evidence="1">
    <location>
        <begin position="82"/>
        <end position="92"/>
    </location>
</feature>
<keyword evidence="3" id="KW-1185">Reference proteome</keyword>
<gene>
    <name evidence="2" type="ORF">PR048_004727</name>
</gene>
<evidence type="ECO:0000313" key="3">
    <source>
        <dbReference type="Proteomes" id="UP001159363"/>
    </source>
</evidence>
<organism evidence="2 3">
    <name type="scientific">Dryococelus australis</name>
    <dbReference type="NCBI Taxonomy" id="614101"/>
    <lineage>
        <taxon>Eukaryota</taxon>
        <taxon>Metazoa</taxon>
        <taxon>Ecdysozoa</taxon>
        <taxon>Arthropoda</taxon>
        <taxon>Hexapoda</taxon>
        <taxon>Insecta</taxon>
        <taxon>Pterygota</taxon>
        <taxon>Neoptera</taxon>
        <taxon>Polyneoptera</taxon>
        <taxon>Phasmatodea</taxon>
        <taxon>Verophasmatodea</taxon>
        <taxon>Anareolatae</taxon>
        <taxon>Phasmatidae</taxon>
        <taxon>Eurycanthinae</taxon>
        <taxon>Dryococelus</taxon>
    </lineage>
</organism>